<sequence length="45" mass="5053">MNDDATIPPPRPGNSAPFAAFWHIVYGIHMPHDWYTESTVVAADR</sequence>
<evidence type="ECO:0000313" key="1">
    <source>
        <dbReference type="EMBL" id="MFC5359613.1"/>
    </source>
</evidence>
<keyword evidence="2" id="KW-1185">Reference proteome</keyword>
<gene>
    <name evidence="1" type="ORF">ACFPMG_31920</name>
</gene>
<protein>
    <submittedName>
        <fullName evidence="1">Uncharacterized protein</fullName>
    </submittedName>
</protein>
<dbReference type="RefSeq" id="WP_376999786.1">
    <property type="nucleotide sequence ID" value="NZ_JBHSLC010000118.1"/>
</dbReference>
<dbReference type="Proteomes" id="UP001596166">
    <property type="component" value="Unassembled WGS sequence"/>
</dbReference>
<reference evidence="2" key="1">
    <citation type="journal article" date="2019" name="Int. J. Syst. Evol. Microbiol.">
        <title>The Global Catalogue of Microorganisms (GCM) 10K type strain sequencing project: providing services to taxonomists for standard genome sequencing and annotation.</title>
        <authorList>
            <consortium name="The Broad Institute Genomics Platform"/>
            <consortium name="The Broad Institute Genome Sequencing Center for Infectious Disease"/>
            <person name="Wu L."/>
            <person name="Ma J."/>
        </authorList>
    </citation>
    <scope>NUCLEOTIDE SEQUENCE [LARGE SCALE GENOMIC DNA]</scope>
    <source>
        <strain evidence="2">CCUG 58760</strain>
    </source>
</reference>
<dbReference type="EMBL" id="JBHSLC010000118">
    <property type="protein sequence ID" value="MFC5359613.1"/>
    <property type="molecule type" value="Genomic_DNA"/>
</dbReference>
<name>A0ABW0GHK0_9PROT</name>
<proteinExistence type="predicted"/>
<accession>A0ABW0GHK0</accession>
<evidence type="ECO:0000313" key="2">
    <source>
        <dbReference type="Proteomes" id="UP001596166"/>
    </source>
</evidence>
<organism evidence="1 2">
    <name type="scientific">Azospirillum himalayense</name>
    <dbReference type="NCBI Taxonomy" id="654847"/>
    <lineage>
        <taxon>Bacteria</taxon>
        <taxon>Pseudomonadati</taxon>
        <taxon>Pseudomonadota</taxon>
        <taxon>Alphaproteobacteria</taxon>
        <taxon>Rhodospirillales</taxon>
        <taxon>Azospirillaceae</taxon>
        <taxon>Azospirillum</taxon>
    </lineage>
</organism>
<comment type="caution">
    <text evidence="1">The sequence shown here is derived from an EMBL/GenBank/DDBJ whole genome shotgun (WGS) entry which is preliminary data.</text>
</comment>